<gene>
    <name evidence="2" type="ORF">DIABBA_LOCUS903</name>
</gene>
<feature type="transmembrane region" description="Helical" evidence="1">
    <location>
        <begin position="143"/>
        <end position="165"/>
    </location>
</feature>
<evidence type="ECO:0000313" key="2">
    <source>
        <dbReference type="EMBL" id="CAG9826819.1"/>
    </source>
</evidence>
<evidence type="ECO:0000256" key="1">
    <source>
        <dbReference type="SAM" id="Phobius"/>
    </source>
</evidence>
<keyword evidence="3" id="KW-1185">Reference proteome</keyword>
<keyword evidence="1" id="KW-0472">Membrane</keyword>
<keyword evidence="1" id="KW-0812">Transmembrane</keyword>
<protein>
    <submittedName>
        <fullName evidence="2">Uncharacterized protein</fullName>
    </submittedName>
</protein>
<dbReference type="AlphaFoldDB" id="A0A9N9X6N2"/>
<feature type="transmembrane region" description="Helical" evidence="1">
    <location>
        <begin position="95"/>
        <end position="115"/>
    </location>
</feature>
<feature type="transmembrane region" description="Helical" evidence="1">
    <location>
        <begin position="20"/>
        <end position="42"/>
    </location>
</feature>
<dbReference type="EMBL" id="OU898276">
    <property type="protein sequence ID" value="CAG9826819.1"/>
    <property type="molecule type" value="Genomic_DNA"/>
</dbReference>
<proteinExistence type="predicted"/>
<evidence type="ECO:0000313" key="3">
    <source>
        <dbReference type="Proteomes" id="UP001153709"/>
    </source>
</evidence>
<name>A0A9N9X6N2_DIABA</name>
<organism evidence="2 3">
    <name type="scientific">Diabrotica balteata</name>
    <name type="common">Banded cucumber beetle</name>
    <dbReference type="NCBI Taxonomy" id="107213"/>
    <lineage>
        <taxon>Eukaryota</taxon>
        <taxon>Metazoa</taxon>
        <taxon>Ecdysozoa</taxon>
        <taxon>Arthropoda</taxon>
        <taxon>Hexapoda</taxon>
        <taxon>Insecta</taxon>
        <taxon>Pterygota</taxon>
        <taxon>Neoptera</taxon>
        <taxon>Endopterygota</taxon>
        <taxon>Coleoptera</taxon>
        <taxon>Polyphaga</taxon>
        <taxon>Cucujiformia</taxon>
        <taxon>Chrysomeloidea</taxon>
        <taxon>Chrysomelidae</taxon>
        <taxon>Galerucinae</taxon>
        <taxon>Diabroticina</taxon>
        <taxon>Diabroticites</taxon>
        <taxon>Diabrotica</taxon>
    </lineage>
</organism>
<accession>A0A9N9X6N2</accession>
<dbReference type="Proteomes" id="UP001153709">
    <property type="component" value="Chromosome 1"/>
</dbReference>
<reference evidence="2" key="1">
    <citation type="submission" date="2022-01" db="EMBL/GenBank/DDBJ databases">
        <authorList>
            <person name="King R."/>
        </authorList>
    </citation>
    <scope>NUCLEOTIDE SEQUENCE</scope>
</reference>
<sequence>MHVLLCSSFHDIAESASYGLSVIVYTIMYLSFYTTLHIDWLLRYIKLNLRKPTSEACLLDNKYQENIRCHLKEVAKYHINFKESFYTLGKIQDSATLLLCISGLMMAVPTTYFLLSESQESAIYEEEDNSPVTKPTLKMTKKIVLTTAAMIIVIPVKMFYILKIIHHDHLRLR</sequence>
<keyword evidence="1" id="KW-1133">Transmembrane helix</keyword>